<reference evidence="1" key="1">
    <citation type="submission" date="2020-04" db="EMBL/GenBank/DDBJ databases">
        <authorList>
            <person name="Chiriac C."/>
            <person name="Salcher M."/>
            <person name="Ghai R."/>
            <person name="Kavagutti S V."/>
        </authorList>
    </citation>
    <scope>NUCLEOTIDE SEQUENCE</scope>
</reference>
<proteinExistence type="predicted"/>
<gene>
    <name evidence="1" type="ORF">UFOVP132_101</name>
</gene>
<sequence length="369" mass="38799">MAQQNLNVGTALNDGTGDVLRTAFIKIQNNFSDVYTNYVSNTQLIANLALYQTLSGLQANITPMSVNAASYIGTLPAANVVSNAQLSSNLANYQTLAGMSSNVVTYTANNTLFVGPVPAANVVSNAQLVANLSNYTTTTLLPNIIVQNTSNNTNYFSGQLPAYYTNATNISTGTLAWARMATGSVNTSASFTFDLPIAFSSNISVQKIATSAGNTGTTGQYLSVAANGAVTWVNPAAFDTTLTYTFSNTITYSSNVNFTGVINAAGANTLNQILTDTATITWNAGLGQIGKVTLAGNRVMAAPTNLKIATYILYVYQDATGSRTLTWNSVFKWTAGVAPTLSTTAGALDVFTFVSDGTYLYGSFLPNVR</sequence>
<accession>A0A6J5LA53</accession>
<protein>
    <submittedName>
        <fullName evidence="1">Uncharacterized protein</fullName>
    </submittedName>
</protein>
<evidence type="ECO:0000313" key="1">
    <source>
        <dbReference type="EMBL" id="CAB4131468.1"/>
    </source>
</evidence>
<dbReference type="InterPro" id="IPR036240">
    <property type="entry name" value="Gp9-like_sf"/>
</dbReference>
<dbReference type="EMBL" id="LR796247">
    <property type="protein sequence ID" value="CAB4131468.1"/>
    <property type="molecule type" value="Genomic_DNA"/>
</dbReference>
<name>A0A6J5LA53_9CAUD</name>
<organism evidence="1">
    <name type="scientific">uncultured Caudovirales phage</name>
    <dbReference type="NCBI Taxonomy" id="2100421"/>
    <lineage>
        <taxon>Viruses</taxon>
        <taxon>Duplodnaviria</taxon>
        <taxon>Heunggongvirae</taxon>
        <taxon>Uroviricota</taxon>
        <taxon>Caudoviricetes</taxon>
        <taxon>Peduoviridae</taxon>
        <taxon>Maltschvirus</taxon>
        <taxon>Maltschvirus maltsch</taxon>
    </lineage>
</organism>
<dbReference type="SUPFAM" id="SSF50017">
    <property type="entry name" value="gp9"/>
    <property type="match status" value="1"/>
</dbReference>